<sequence length="54" mass="5801">MPEAWWSSSLEAEAVAVCRSCPVARECLAYALAAGERDGVWGGFTNAERRGLAQ</sequence>
<keyword evidence="6" id="KW-0408">Iron</keyword>
<keyword evidence="11" id="KW-0804">Transcription</keyword>
<evidence type="ECO:0000256" key="2">
    <source>
        <dbReference type="ARBA" id="ARBA00004496"/>
    </source>
</evidence>
<comment type="caution">
    <text evidence="13">The sequence shown here is derived from an EMBL/GenBank/DDBJ whole genome shotgun (WGS) entry which is preliminary data.</text>
</comment>
<evidence type="ECO:0000313" key="13">
    <source>
        <dbReference type="EMBL" id="NNM44593.1"/>
    </source>
</evidence>
<dbReference type="GO" id="GO:0005737">
    <property type="term" value="C:cytoplasm"/>
    <property type="evidence" value="ECO:0007669"/>
    <property type="project" value="UniProtKB-SubCell"/>
</dbReference>
<evidence type="ECO:0000256" key="9">
    <source>
        <dbReference type="ARBA" id="ARBA00023125"/>
    </source>
</evidence>
<dbReference type="GO" id="GO:0046872">
    <property type="term" value="F:metal ion binding"/>
    <property type="evidence" value="ECO:0007669"/>
    <property type="project" value="UniProtKB-KW"/>
</dbReference>
<feature type="domain" description="4Fe-4S Wbl-type" evidence="12">
    <location>
        <begin position="1"/>
        <end position="51"/>
    </location>
</feature>
<evidence type="ECO:0000313" key="14">
    <source>
        <dbReference type="Proteomes" id="UP000588586"/>
    </source>
</evidence>
<keyword evidence="8" id="KW-0805">Transcription regulation</keyword>
<dbReference type="InterPro" id="IPR003482">
    <property type="entry name" value="Whib"/>
</dbReference>
<dbReference type="Pfam" id="PF02467">
    <property type="entry name" value="Whib"/>
    <property type="match status" value="1"/>
</dbReference>
<keyword evidence="7" id="KW-0411">Iron-sulfur</keyword>
<dbReference type="GO" id="GO:0045454">
    <property type="term" value="P:cell redox homeostasis"/>
    <property type="evidence" value="ECO:0007669"/>
    <property type="project" value="TreeGrafter"/>
</dbReference>
<proteinExistence type="inferred from homology"/>
<evidence type="ECO:0000256" key="8">
    <source>
        <dbReference type="ARBA" id="ARBA00023015"/>
    </source>
</evidence>
<dbReference type="Proteomes" id="UP000588586">
    <property type="component" value="Unassembled WGS sequence"/>
</dbReference>
<keyword evidence="5" id="KW-0479">Metal-binding</keyword>
<keyword evidence="14" id="KW-1185">Reference proteome</keyword>
<evidence type="ECO:0000256" key="7">
    <source>
        <dbReference type="ARBA" id="ARBA00023014"/>
    </source>
</evidence>
<evidence type="ECO:0000256" key="10">
    <source>
        <dbReference type="ARBA" id="ARBA00023157"/>
    </source>
</evidence>
<accession>A0A849HD71</accession>
<dbReference type="PANTHER" id="PTHR38839">
    <property type="entry name" value="TRANSCRIPTIONAL REGULATOR WHID-RELATED"/>
    <property type="match status" value="1"/>
</dbReference>
<evidence type="ECO:0000256" key="1">
    <source>
        <dbReference type="ARBA" id="ARBA00001966"/>
    </source>
</evidence>
<keyword evidence="9" id="KW-0238">DNA-binding</keyword>
<comment type="similarity">
    <text evidence="3">Belongs to the WhiB family.</text>
</comment>
<dbReference type="GO" id="GO:0003677">
    <property type="term" value="F:DNA binding"/>
    <property type="evidence" value="ECO:0007669"/>
    <property type="project" value="UniProtKB-KW"/>
</dbReference>
<evidence type="ECO:0000256" key="5">
    <source>
        <dbReference type="ARBA" id="ARBA00022723"/>
    </source>
</evidence>
<dbReference type="InterPro" id="IPR034768">
    <property type="entry name" value="4FE4S_WBL"/>
</dbReference>
<dbReference type="PROSITE" id="PS51674">
    <property type="entry name" value="4FE4S_WBL"/>
    <property type="match status" value="1"/>
</dbReference>
<comment type="cofactor">
    <cofactor evidence="1">
        <name>[4Fe-4S] cluster</name>
        <dbReference type="ChEBI" id="CHEBI:49883"/>
    </cofactor>
</comment>
<name>A0A849HD71_9MICO</name>
<dbReference type="RefSeq" id="WP_171242983.1">
    <property type="nucleotide sequence ID" value="NZ_JABEPQ010000001.1"/>
</dbReference>
<evidence type="ECO:0000256" key="3">
    <source>
        <dbReference type="ARBA" id="ARBA00006597"/>
    </source>
</evidence>
<dbReference type="GO" id="GO:0047134">
    <property type="term" value="F:protein-disulfide reductase [NAD(P)H] activity"/>
    <property type="evidence" value="ECO:0007669"/>
    <property type="project" value="TreeGrafter"/>
</dbReference>
<dbReference type="EMBL" id="JABEPQ010000001">
    <property type="protein sequence ID" value="NNM44593.1"/>
    <property type="molecule type" value="Genomic_DNA"/>
</dbReference>
<dbReference type="GO" id="GO:0051539">
    <property type="term" value="F:4 iron, 4 sulfur cluster binding"/>
    <property type="evidence" value="ECO:0007669"/>
    <property type="project" value="UniProtKB-KW"/>
</dbReference>
<evidence type="ECO:0000259" key="12">
    <source>
        <dbReference type="PROSITE" id="PS51674"/>
    </source>
</evidence>
<evidence type="ECO:0000256" key="4">
    <source>
        <dbReference type="ARBA" id="ARBA00022485"/>
    </source>
</evidence>
<keyword evidence="10" id="KW-1015">Disulfide bond</keyword>
<dbReference type="AlphaFoldDB" id="A0A849HD71"/>
<keyword evidence="4" id="KW-0004">4Fe-4S</keyword>
<organism evidence="13 14">
    <name type="scientific">Knoellia koreensis</name>
    <dbReference type="NCBI Taxonomy" id="2730921"/>
    <lineage>
        <taxon>Bacteria</taxon>
        <taxon>Bacillati</taxon>
        <taxon>Actinomycetota</taxon>
        <taxon>Actinomycetes</taxon>
        <taxon>Micrococcales</taxon>
        <taxon>Intrasporangiaceae</taxon>
        <taxon>Knoellia</taxon>
    </lineage>
</organism>
<protein>
    <submittedName>
        <fullName evidence="13">WhiB family transcriptional regulator</fullName>
    </submittedName>
</protein>
<dbReference type="GO" id="GO:0045892">
    <property type="term" value="P:negative regulation of DNA-templated transcription"/>
    <property type="evidence" value="ECO:0007669"/>
    <property type="project" value="TreeGrafter"/>
</dbReference>
<evidence type="ECO:0000256" key="6">
    <source>
        <dbReference type="ARBA" id="ARBA00023004"/>
    </source>
</evidence>
<evidence type="ECO:0000256" key="11">
    <source>
        <dbReference type="ARBA" id="ARBA00023163"/>
    </source>
</evidence>
<reference evidence="13 14" key="1">
    <citation type="submission" date="2020-04" db="EMBL/GenBank/DDBJ databases">
        <title>Knoellia sp. isolate from air conditioner.</title>
        <authorList>
            <person name="Chea S."/>
            <person name="Kim D.-U."/>
        </authorList>
    </citation>
    <scope>NUCLEOTIDE SEQUENCE [LARGE SCALE GENOMIC DNA]</scope>
    <source>
        <strain evidence="13 14">DB2414S</strain>
    </source>
</reference>
<comment type="subcellular location">
    <subcellularLocation>
        <location evidence="2">Cytoplasm</location>
    </subcellularLocation>
</comment>
<gene>
    <name evidence="13" type="ORF">HJG52_01050</name>
</gene>